<dbReference type="PROSITE" id="PS50106">
    <property type="entry name" value="PDZ"/>
    <property type="match status" value="1"/>
</dbReference>
<keyword evidence="8" id="KW-1185">Reference proteome</keyword>
<dbReference type="SMART" id="SM00245">
    <property type="entry name" value="TSPc"/>
    <property type="match status" value="1"/>
</dbReference>
<evidence type="ECO:0000313" key="8">
    <source>
        <dbReference type="Proteomes" id="UP001158066"/>
    </source>
</evidence>
<dbReference type="GO" id="GO:0008236">
    <property type="term" value="F:serine-type peptidase activity"/>
    <property type="evidence" value="ECO:0007669"/>
    <property type="project" value="UniProtKB-KW"/>
</dbReference>
<dbReference type="Gene3D" id="2.30.42.10">
    <property type="match status" value="1"/>
</dbReference>
<dbReference type="CDD" id="cd07560">
    <property type="entry name" value="Peptidase_S41_CPP"/>
    <property type="match status" value="1"/>
</dbReference>
<proteinExistence type="inferred from homology"/>
<comment type="similarity">
    <text evidence="1 5">Belongs to the peptidase S41A family.</text>
</comment>
<dbReference type="NCBIfam" id="TIGR00225">
    <property type="entry name" value="prc"/>
    <property type="match status" value="1"/>
</dbReference>
<dbReference type="GO" id="GO:0006508">
    <property type="term" value="P:proteolysis"/>
    <property type="evidence" value="ECO:0007669"/>
    <property type="project" value="UniProtKB-KW"/>
</dbReference>
<dbReference type="FunFam" id="2.30.42.10:FF:000063">
    <property type="entry name" value="Peptidase, S41 family"/>
    <property type="match status" value="1"/>
</dbReference>
<dbReference type="GO" id="GO:0030288">
    <property type="term" value="C:outer membrane-bounded periplasmic space"/>
    <property type="evidence" value="ECO:0007669"/>
    <property type="project" value="TreeGrafter"/>
</dbReference>
<evidence type="ECO:0000259" key="6">
    <source>
        <dbReference type="PROSITE" id="PS50106"/>
    </source>
</evidence>
<keyword evidence="4 5" id="KW-0720">Serine protease</keyword>
<dbReference type="InterPro" id="IPR036034">
    <property type="entry name" value="PDZ_sf"/>
</dbReference>
<comment type="caution">
    <text evidence="7">The sequence shown here is derived from an EMBL/GenBank/DDBJ whole genome shotgun (WGS) entry which is preliminary data.</text>
</comment>
<dbReference type="GO" id="GO:0004175">
    <property type="term" value="F:endopeptidase activity"/>
    <property type="evidence" value="ECO:0007669"/>
    <property type="project" value="TreeGrafter"/>
</dbReference>
<reference evidence="7" key="1">
    <citation type="submission" date="2017-05" db="EMBL/GenBank/DDBJ databases">
        <authorList>
            <person name="Varghese N."/>
            <person name="Submissions S."/>
        </authorList>
    </citation>
    <scope>NUCLEOTIDE SEQUENCE</scope>
    <source>
        <strain evidence="7">Su22</strain>
    </source>
</reference>
<dbReference type="Pfam" id="PF03572">
    <property type="entry name" value="Peptidase_S41"/>
    <property type="match status" value="1"/>
</dbReference>
<dbReference type="InterPro" id="IPR055210">
    <property type="entry name" value="CtpA/B_N"/>
</dbReference>
<keyword evidence="2 5" id="KW-0645">Protease</keyword>
<dbReference type="SUPFAM" id="SSF50156">
    <property type="entry name" value="PDZ domain-like"/>
    <property type="match status" value="1"/>
</dbReference>
<evidence type="ECO:0000256" key="4">
    <source>
        <dbReference type="ARBA" id="ARBA00022825"/>
    </source>
</evidence>
<sequence>MIRKRSAFIGAVLLVLLTAFTTLVVSNIRALQVGDHVIISRQMYQQMQEDTGGLYKLTSLKEFLLQEYYQELDEETLLDGAIRGMFEAVEDPYTTYLDARDYSDLMMSTRGTYGGIGIIVTADEDGFVSVISPIEGTPGERAGLATGDRILRVDDQSVSGNRLDDAVALMRGEPNTEVVLELMKRNQRESTEVIIMRETIRIQSVRSEIMENDIGYLRISSFDEQTARDFQTHMDTLERSGVTQLILDLRNNPGGLLNQANRIADLLLGEGLIVYTEDRHGNRREEMSDKKMYQMELVVLINEGSASASEILAGAIQDHQRGALVGTTSFGKGLVQELQQLPDGTGFKYAVSQYFTPNGRYIHDTGIEPDVVVEIPEELLDEMHEVSEENDLQLQKAIELLQGS</sequence>
<dbReference type="Proteomes" id="UP001158066">
    <property type="component" value="Unassembled WGS sequence"/>
</dbReference>
<name>A0AA45WTY9_9CLOT</name>
<dbReference type="PANTHER" id="PTHR32060">
    <property type="entry name" value="TAIL-SPECIFIC PROTEASE"/>
    <property type="match status" value="1"/>
</dbReference>
<dbReference type="Pfam" id="PF22694">
    <property type="entry name" value="CtpB_N-like"/>
    <property type="match status" value="1"/>
</dbReference>
<dbReference type="InterPro" id="IPR001478">
    <property type="entry name" value="PDZ"/>
</dbReference>
<dbReference type="InterPro" id="IPR029045">
    <property type="entry name" value="ClpP/crotonase-like_dom_sf"/>
</dbReference>
<dbReference type="GO" id="GO:0007165">
    <property type="term" value="P:signal transduction"/>
    <property type="evidence" value="ECO:0007669"/>
    <property type="project" value="TreeGrafter"/>
</dbReference>
<organism evidence="7 8">
    <name type="scientific">Anoxynatronum buryatiense</name>
    <dbReference type="NCBI Taxonomy" id="489973"/>
    <lineage>
        <taxon>Bacteria</taxon>
        <taxon>Bacillati</taxon>
        <taxon>Bacillota</taxon>
        <taxon>Clostridia</taxon>
        <taxon>Eubacteriales</taxon>
        <taxon>Clostridiaceae</taxon>
        <taxon>Anoxynatronum</taxon>
    </lineage>
</organism>
<evidence type="ECO:0000256" key="3">
    <source>
        <dbReference type="ARBA" id="ARBA00022801"/>
    </source>
</evidence>
<dbReference type="Gene3D" id="3.30.750.44">
    <property type="match status" value="1"/>
</dbReference>
<dbReference type="InterPro" id="IPR041489">
    <property type="entry name" value="PDZ_6"/>
</dbReference>
<keyword evidence="3 5" id="KW-0378">Hydrolase</keyword>
<dbReference type="InterPro" id="IPR004447">
    <property type="entry name" value="Peptidase_S41A"/>
</dbReference>
<dbReference type="AlphaFoldDB" id="A0AA45WTY9"/>
<dbReference type="Pfam" id="PF17820">
    <property type="entry name" value="PDZ_6"/>
    <property type="match status" value="1"/>
</dbReference>
<protein>
    <submittedName>
        <fullName evidence="7">Carboxyl-terminal processing protease</fullName>
    </submittedName>
</protein>
<feature type="domain" description="PDZ" evidence="6">
    <location>
        <begin position="102"/>
        <end position="171"/>
    </location>
</feature>
<dbReference type="PANTHER" id="PTHR32060:SF30">
    <property type="entry name" value="CARBOXY-TERMINAL PROCESSING PROTEASE CTPA"/>
    <property type="match status" value="1"/>
</dbReference>
<gene>
    <name evidence="7" type="ORF">SAMN06296020_102288</name>
</gene>
<dbReference type="CDD" id="cd06782">
    <property type="entry name" value="cpPDZ_CPP-like"/>
    <property type="match status" value="1"/>
</dbReference>
<evidence type="ECO:0000256" key="2">
    <source>
        <dbReference type="ARBA" id="ARBA00022670"/>
    </source>
</evidence>
<evidence type="ECO:0000313" key="7">
    <source>
        <dbReference type="EMBL" id="SMP45332.1"/>
    </source>
</evidence>
<accession>A0AA45WTY9</accession>
<evidence type="ECO:0000256" key="5">
    <source>
        <dbReference type="RuleBase" id="RU004404"/>
    </source>
</evidence>
<dbReference type="Gene3D" id="3.90.226.10">
    <property type="entry name" value="2-enoyl-CoA Hydratase, Chain A, domain 1"/>
    <property type="match status" value="1"/>
</dbReference>
<dbReference type="InterPro" id="IPR005151">
    <property type="entry name" value="Tail-specific_protease"/>
</dbReference>
<evidence type="ECO:0000256" key="1">
    <source>
        <dbReference type="ARBA" id="ARBA00009179"/>
    </source>
</evidence>
<dbReference type="RefSeq" id="WP_283408192.1">
    <property type="nucleotide sequence ID" value="NZ_FXUF01000002.1"/>
</dbReference>
<dbReference type="SUPFAM" id="SSF52096">
    <property type="entry name" value="ClpP/crotonase"/>
    <property type="match status" value="1"/>
</dbReference>
<dbReference type="EMBL" id="FXUF01000002">
    <property type="protein sequence ID" value="SMP45332.1"/>
    <property type="molecule type" value="Genomic_DNA"/>
</dbReference>
<dbReference type="SMART" id="SM00228">
    <property type="entry name" value="PDZ"/>
    <property type="match status" value="1"/>
</dbReference>